<feature type="non-terminal residue" evidence="2">
    <location>
        <position position="1"/>
    </location>
</feature>
<name>A0A6J4MEZ8_9BACT</name>
<dbReference type="EMBL" id="CADCTX010000870">
    <property type="protein sequence ID" value="CAA9355921.1"/>
    <property type="molecule type" value="Genomic_DNA"/>
</dbReference>
<proteinExistence type="predicted"/>
<reference evidence="2" key="1">
    <citation type="submission" date="2020-02" db="EMBL/GenBank/DDBJ databases">
        <authorList>
            <person name="Meier V. D."/>
        </authorList>
    </citation>
    <scope>NUCLEOTIDE SEQUENCE</scope>
    <source>
        <strain evidence="2">AVDCRST_MAG40</strain>
    </source>
</reference>
<accession>A0A6J4MEZ8</accession>
<organism evidence="2">
    <name type="scientific">uncultured Gemmatimonadaceae bacterium</name>
    <dbReference type="NCBI Taxonomy" id="246130"/>
    <lineage>
        <taxon>Bacteria</taxon>
        <taxon>Pseudomonadati</taxon>
        <taxon>Gemmatimonadota</taxon>
        <taxon>Gemmatimonadia</taxon>
        <taxon>Gemmatimonadales</taxon>
        <taxon>Gemmatimonadaceae</taxon>
        <taxon>environmental samples</taxon>
    </lineage>
</organism>
<feature type="region of interest" description="Disordered" evidence="1">
    <location>
        <begin position="1"/>
        <end position="98"/>
    </location>
</feature>
<protein>
    <submittedName>
        <fullName evidence="2">Uncharacterized protein</fullName>
    </submittedName>
</protein>
<dbReference type="AlphaFoldDB" id="A0A6J4MEZ8"/>
<sequence>DRPAALERGAERHGRDRADAARRPPAGHRRARPHGLAAGVGVQLASSRGVRRLQMEARPRRRAALTDGRASANRGGHRRRRAEPHARPRTPGVRPHRL</sequence>
<gene>
    <name evidence="2" type="ORF">AVDCRST_MAG40-3168</name>
</gene>
<feature type="compositionally biased region" description="Basic and acidic residues" evidence="1">
    <location>
        <begin position="1"/>
        <end position="22"/>
    </location>
</feature>
<feature type="non-terminal residue" evidence="2">
    <location>
        <position position="98"/>
    </location>
</feature>
<evidence type="ECO:0000256" key="1">
    <source>
        <dbReference type="SAM" id="MobiDB-lite"/>
    </source>
</evidence>
<evidence type="ECO:0000313" key="2">
    <source>
        <dbReference type="EMBL" id="CAA9355921.1"/>
    </source>
</evidence>